<evidence type="ECO:0000256" key="6">
    <source>
        <dbReference type="SAM" id="Phobius"/>
    </source>
</evidence>
<keyword evidence="4 6" id="KW-0472">Membrane</keyword>
<evidence type="ECO:0000313" key="8">
    <source>
        <dbReference type="Proteomes" id="UP001177023"/>
    </source>
</evidence>
<dbReference type="EMBL" id="CATQJA010002710">
    <property type="protein sequence ID" value="CAJ0587493.1"/>
    <property type="molecule type" value="Genomic_DNA"/>
</dbReference>
<dbReference type="InterPro" id="IPR051080">
    <property type="entry name" value="Nematode_rcpt-like_serp_alpha"/>
</dbReference>
<evidence type="ECO:0000256" key="4">
    <source>
        <dbReference type="ARBA" id="ARBA00023136"/>
    </source>
</evidence>
<feature type="transmembrane region" description="Helical" evidence="6">
    <location>
        <begin position="181"/>
        <end position="201"/>
    </location>
</feature>
<comment type="caution">
    <text evidence="7">The sequence shown here is derived from an EMBL/GenBank/DDBJ whole genome shotgun (WGS) entry which is preliminary data.</text>
</comment>
<keyword evidence="3 6" id="KW-1133">Transmembrane helix</keyword>
<sequence>MKTMTSLASLLLISYLFWKKKFWIHDQRHELIGFKMLVTALCVSTCLSTTLLLLLLEQAAIIFSRGKKPITNRFTKLFIAIELTGMIAIATFGAISELGQDYQVLHCMEDTPTIMPLVNAVSTLVLTVDTITVVTSLLICAFSHWRLQRRSRSIGPSVGTGSATLKGAYALRYSDMVVKTLLPVVLIHTTIIYIFNIFSIIQRSFIAQISDYVTRKSYQGLGNILPYYTLLCPILYVWALGKLRKRREAEFNGVKSPLLDGKIAPASEVYRKGLEAAWK</sequence>
<feature type="transmembrane region" description="Helical" evidence="6">
    <location>
        <begin position="77"/>
        <end position="96"/>
    </location>
</feature>
<dbReference type="GO" id="GO:0004984">
    <property type="term" value="F:olfactory receptor activity"/>
    <property type="evidence" value="ECO:0007669"/>
    <property type="project" value="TreeGrafter"/>
</dbReference>
<protein>
    <submittedName>
        <fullName evidence="7">Uncharacterized protein</fullName>
    </submittedName>
</protein>
<evidence type="ECO:0000256" key="1">
    <source>
        <dbReference type="ARBA" id="ARBA00004141"/>
    </source>
</evidence>
<dbReference type="Proteomes" id="UP001177023">
    <property type="component" value="Unassembled WGS sequence"/>
</dbReference>
<feature type="transmembrane region" description="Helical" evidence="6">
    <location>
        <begin position="116"/>
        <end position="142"/>
    </location>
</feature>
<accession>A0AA36GGM5</accession>
<organism evidence="7 8">
    <name type="scientific">Mesorhabditis spiculigera</name>
    <dbReference type="NCBI Taxonomy" id="96644"/>
    <lineage>
        <taxon>Eukaryota</taxon>
        <taxon>Metazoa</taxon>
        <taxon>Ecdysozoa</taxon>
        <taxon>Nematoda</taxon>
        <taxon>Chromadorea</taxon>
        <taxon>Rhabditida</taxon>
        <taxon>Rhabditina</taxon>
        <taxon>Rhabditomorpha</taxon>
        <taxon>Rhabditoidea</taxon>
        <taxon>Rhabditidae</taxon>
        <taxon>Mesorhabditinae</taxon>
        <taxon>Mesorhabditis</taxon>
    </lineage>
</organism>
<name>A0AA36GGM5_9BILA</name>
<proteinExistence type="inferred from homology"/>
<feature type="non-terminal residue" evidence="7">
    <location>
        <position position="279"/>
    </location>
</feature>
<evidence type="ECO:0000256" key="5">
    <source>
        <dbReference type="ARBA" id="ARBA00037994"/>
    </source>
</evidence>
<dbReference type="GO" id="GO:0016020">
    <property type="term" value="C:membrane"/>
    <property type="evidence" value="ECO:0007669"/>
    <property type="project" value="UniProtKB-SubCell"/>
</dbReference>
<feature type="transmembrane region" description="Helical" evidence="6">
    <location>
        <begin position="221"/>
        <end position="241"/>
    </location>
</feature>
<dbReference type="PANTHER" id="PTHR31357:SF5">
    <property type="entry name" value="SERPENTINE RECEPTOR CLASS ALPHA-1-RELATED"/>
    <property type="match status" value="1"/>
</dbReference>
<gene>
    <name evidence="7" type="ORF">MSPICULIGERA_LOCUS25458</name>
</gene>
<keyword evidence="8" id="KW-1185">Reference proteome</keyword>
<evidence type="ECO:0000313" key="7">
    <source>
        <dbReference type="EMBL" id="CAJ0587493.1"/>
    </source>
</evidence>
<reference evidence="7" key="1">
    <citation type="submission" date="2023-06" db="EMBL/GenBank/DDBJ databases">
        <authorList>
            <person name="Delattre M."/>
        </authorList>
    </citation>
    <scope>NUCLEOTIDE SEQUENCE</scope>
    <source>
        <strain evidence="7">AF72</strain>
    </source>
</reference>
<dbReference type="AlphaFoldDB" id="A0AA36GGM5"/>
<feature type="transmembrane region" description="Helical" evidence="6">
    <location>
        <begin position="32"/>
        <end position="56"/>
    </location>
</feature>
<evidence type="ECO:0000256" key="2">
    <source>
        <dbReference type="ARBA" id="ARBA00022692"/>
    </source>
</evidence>
<comment type="subcellular location">
    <subcellularLocation>
        <location evidence="1">Membrane</location>
        <topology evidence="1">Multi-pass membrane protein</topology>
    </subcellularLocation>
</comment>
<keyword evidence="2 6" id="KW-0812">Transmembrane</keyword>
<comment type="similarity">
    <text evidence="5">Belongs to the nematode receptor-like protein sra family.</text>
</comment>
<dbReference type="PANTHER" id="PTHR31357">
    <property type="entry name" value="SERPENTINE RECEPTOR CLASS ALPHA-10"/>
    <property type="match status" value="1"/>
</dbReference>
<evidence type="ECO:0000256" key="3">
    <source>
        <dbReference type="ARBA" id="ARBA00022989"/>
    </source>
</evidence>